<name>A0A4R2FCB5_9GAMM</name>
<dbReference type="OrthoDB" id="9780765at2"/>
<keyword evidence="3" id="KW-1185">Reference proteome</keyword>
<accession>A0A4R2FCB5</accession>
<proteinExistence type="predicted"/>
<dbReference type="PANTHER" id="PTHR43798:SF33">
    <property type="entry name" value="HYDROLASE, PUTATIVE (AFU_ORTHOLOGUE AFUA_2G14860)-RELATED"/>
    <property type="match status" value="1"/>
</dbReference>
<evidence type="ECO:0000313" key="2">
    <source>
        <dbReference type="EMBL" id="TCN76614.1"/>
    </source>
</evidence>
<dbReference type="Pfam" id="PF00561">
    <property type="entry name" value="Abhydrolase_1"/>
    <property type="match status" value="1"/>
</dbReference>
<evidence type="ECO:0000259" key="1">
    <source>
        <dbReference type="Pfam" id="PF00561"/>
    </source>
</evidence>
<dbReference type="GO" id="GO:0016020">
    <property type="term" value="C:membrane"/>
    <property type="evidence" value="ECO:0007669"/>
    <property type="project" value="TreeGrafter"/>
</dbReference>
<protein>
    <submittedName>
        <fullName evidence="2">4,5:9,10-diseco-3-hydroxy-5,9, 17-trioxoandrosta-1(10),2-diene-4-oate hydrolase</fullName>
    </submittedName>
</protein>
<dbReference type="InterPro" id="IPR050266">
    <property type="entry name" value="AB_hydrolase_sf"/>
</dbReference>
<comment type="caution">
    <text evidence="2">The sequence shown here is derived from an EMBL/GenBank/DDBJ whole genome shotgun (WGS) entry which is preliminary data.</text>
</comment>
<dbReference type="Proteomes" id="UP000294832">
    <property type="component" value="Unassembled WGS sequence"/>
</dbReference>
<evidence type="ECO:0000313" key="3">
    <source>
        <dbReference type="Proteomes" id="UP000294832"/>
    </source>
</evidence>
<reference evidence="2 3" key="1">
    <citation type="submission" date="2019-03" db="EMBL/GenBank/DDBJ databases">
        <title>Freshwater and sediment microbial communities from various areas in North America, analyzing microbe dynamics in response to fracking.</title>
        <authorList>
            <person name="Lamendella R."/>
        </authorList>
    </citation>
    <scope>NUCLEOTIDE SEQUENCE [LARGE SCALE GENOMIC DNA]</scope>
    <source>
        <strain evidence="2 3">74A</strain>
    </source>
</reference>
<dbReference type="EMBL" id="SLWF01000054">
    <property type="protein sequence ID" value="TCN76614.1"/>
    <property type="molecule type" value="Genomic_DNA"/>
</dbReference>
<dbReference type="Gene3D" id="3.40.50.1820">
    <property type="entry name" value="alpha/beta hydrolase"/>
    <property type="match status" value="1"/>
</dbReference>
<gene>
    <name evidence="2" type="ORF">EDC91_15413</name>
</gene>
<dbReference type="RefSeq" id="WP_133040650.1">
    <property type="nucleotide sequence ID" value="NZ_SLWF01000054.1"/>
</dbReference>
<dbReference type="InterPro" id="IPR000073">
    <property type="entry name" value="AB_hydrolase_1"/>
</dbReference>
<keyword evidence="2" id="KW-0378">Hydrolase</keyword>
<dbReference type="GO" id="GO:0016787">
    <property type="term" value="F:hydrolase activity"/>
    <property type="evidence" value="ECO:0007669"/>
    <property type="project" value="UniProtKB-KW"/>
</dbReference>
<sequence>MLKHDVRQALIDNMGIPIIQTRTMAGAVNTAYLSAGAGSSIICLHGGGAGAVTWYPAIGPLAQHFQVIAPDIVGYGESDKPDASYDKAYFASWLKQFLDAIGVVKTHIIGLSQGGAIALQFTLDYPEMVDKLVLVNSGGLGAKPPFMSIAGMAWLNTFPSSFANRFYSRYILFKPENRDPNHGRYSIEVLKSKGGKKAFSQGRGAAVSAFSEEALCSIKNQTLVLWGENDRLFPIEVAAKAVAVMPDAKLLRIKDAGHLSMMDQPAVFNRAVLNFLLDKMEH</sequence>
<dbReference type="AlphaFoldDB" id="A0A4R2FCB5"/>
<organism evidence="2 3">
    <name type="scientific">Shewanella fodinae</name>
    <dbReference type="NCBI Taxonomy" id="552357"/>
    <lineage>
        <taxon>Bacteria</taxon>
        <taxon>Pseudomonadati</taxon>
        <taxon>Pseudomonadota</taxon>
        <taxon>Gammaproteobacteria</taxon>
        <taxon>Alteromonadales</taxon>
        <taxon>Shewanellaceae</taxon>
        <taxon>Shewanella</taxon>
    </lineage>
</organism>
<dbReference type="SUPFAM" id="SSF53474">
    <property type="entry name" value="alpha/beta-Hydrolases"/>
    <property type="match status" value="1"/>
</dbReference>
<dbReference type="PANTHER" id="PTHR43798">
    <property type="entry name" value="MONOACYLGLYCEROL LIPASE"/>
    <property type="match status" value="1"/>
</dbReference>
<dbReference type="InterPro" id="IPR029058">
    <property type="entry name" value="AB_hydrolase_fold"/>
</dbReference>
<dbReference type="PRINTS" id="PR00111">
    <property type="entry name" value="ABHYDROLASE"/>
</dbReference>
<feature type="domain" description="AB hydrolase-1" evidence="1">
    <location>
        <begin position="41"/>
        <end position="264"/>
    </location>
</feature>